<comment type="similarity">
    <text evidence="1">Belongs to the glycosyl hydrolase 32 family.</text>
</comment>
<keyword evidence="9" id="KW-1185">Reference proteome</keyword>
<name>A0AAW1PX54_9CHLO</name>
<dbReference type="EC" id="3.2.1.26" evidence="2"/>
<feature type="domain" description="Glycosyl hydrolase family 32 N-terminal" evidence="6">
    <location>
        <begin position="18"/>
        <end position="247"/>
    </location>
</feature>
<dbReference type="EMBL" id="JALJOQ010000005">
    <property type="protein sequence ID" value="KAK9813362.1"/>
    <property type="molecule type" value="Genomic_DNA"/>
</dbReference>
<proteinExistence type="inferred from homology"/>
<accession>A0AAW1PX54</accession>
<keyword evidence="4" id="KW-0326">Glycosidase</keyword>
<dbReference type="SMART" id="SM00640">
    <property type="entry name" value="Glyco_32"/>
    <property type="match status" value="1"/>
</dbReference>
<feature type="region of interest" description="Disordered" evidence="5">
    <location>
        <begin position="473"/>
        <end position="504"/>
    </location>
</feature>
<feature type="compositionally biased region" description="Low complexity" evidence="5">
    <location>
        <begin position="320"/>
        <end position="331"/>
    </location>
</feature>
<feature type="compositionally biased region" description="Basic and acidic residues" evidence="5">
    <location>
        <begin position="300"/>
        <end position="319"/>
    </location>
</feature>
<protein>
    <recommendedName>
        <fullName evidence="2">beta-fructofuranosidase</fullName>
        <ecNumber evidence="2">3.2.1.26</ecNumber>
    </recommendedName>
</protein>
<dbReference type="SUPFAM" id="SSF49899">
    <property type="entry name" value="Concanavalin A-like lectins/glucanases"/>
    <property type="match status" value="1"/>
</dbReference>
<dbReference type="InterPro" id="IPR013320">
    <property type="entry name" value="ConA-like_dom_sf"/>
</dbReference>
<keyword evidence="3" id="KW-0378">Hydrolase</keyword>
<dbReference type="InterPro" id="IPR018053">
    <property type="entry name" value="Glyco_hydro_32_AS"/>
</dbReference>
<feature type="region of interest" description="Disordered" evidence="5">
    <location>
        <begin position="261"/>
        <end position="353"/>
    </location>
</feature>
<feature type="compositionally biased region" description="Low complexity" evidence="5">
    <location>
        <begin position="486"/>
        <end position="499"/>
    </location>
</feature>
<gene>
    <name evidence="8" type="ORF">WJX73_002296</name>
</gene>
<reference evidence="8 9" key="1">
    <citation type="journal article" date="2024" name="Nat. Commun.">
        <title>Phylogenomics reveals the evolutionary origins of lichenization in chlorophyte algae.</title>
        <authorList>
            <person name="Puginier C."/>
            <person name="Libourel C."/>
            <person name="Otte J."/>
            <person name="Skaloud P."/>
            <person name="Haon M."/>
            <person name="Grisel S."/>
            <person name="Petersen M."/>
            <person name="Berrin J.G."/>
            <person name="Delaux P.M."/>
            <person name="Dal Grande F."/>
            <person name="Keller J."/>
        </authorList>
    </citation>
    <scope>NUCLEOTIDE SEQUENCE [LARGE SCALE GENOMIC DNA]</scope>
    <source>
        <strain evidence="8 9">SAG 2036</strain>
    </source>
</reference>
<dbReference type="Gene3D" id="2.60.120.560">
    <property type="entry name" value="Exo-inulinase, domain 1"/>
    <property type="match status" value="1"/>
</dbReference>
<evidence type="ECO:0000256" key="1">
    <source>
        <dbReference type="ARBA" id="ARBA00009902"/>
    </source>
</evidence>
<feature type="compositionally biased region" description="Polar residues" evidence="5">
    <location>
        <begin position="435"/>
        <end position="457"/>
    </location>
</feature>
<evidence type="ECO:0000259" key="6">
    <source>
        <dbReference type="Pfam" id="PF00251"/>
    </source>
</evidence>
<dbReference type="PROSITE" id="PS00609">
    <property type="entry name" value="GLYCOSYL_HYDROL_F32"/>
    <property type="match status" value="1"/>
</dbReference>
<dbReference type="Pfam" id="PF00251">
    <property type="entry name" value="Glyco_hydro_32N"/>
    <property type="match status" value="2"/>
</dbReference>
<dbReference type="GO" id="GO:0004564">
    <property type="term" value="F:beta-fructofuranosidase activity"/>
    <property type="evidence" value="ECO:0007669"/>
    <property type="project" value="UniProtKB-EC"/>
</dbReference>
<dbReference type="InterPro" id="IPR001362">
    <property type="entry name" value="Glyco_hydro_32"/>
</dbReference>
<dbReference type="InterPro" id="IPR013148">
    <property type="entry name" value="Glyco_hydro_32_N"/>
</dbReference>
<dbReference type="InterPro" id="IPR013189">
    <property type="entry name" value="Glyco_hydro_32_C"/>
</dbReference>
<evidence type="ECO:0000256" key="5">
    <source>
        <dbReference type="SAM" id="MobiDB-lite"/>
    </source>
</evidence>
<dbReference type="GO" id="GO:0005975">
    <property type="term" value="P:carbohydrate metabolic process"/>
    <property type="evidence" value="ECO:0007669"/>
    <property type="project" value="InterPro"/>
</dbReference>
<dbReference type="PANTHER" id="PTHR43101">
    <property type="entry name" value="BETA-FRUCTOSIDASE"/>
    <property type="match status" value="1"/>
</dbReference>
<evidence type="ECO:0000259" key="7">
    <source>
        <dbReference type="Pfam" id="PF08244"/>
    </source>
</evidence>
<evidence type="ECO:0000313" key="9">
    <source>
        <dbReference type="Proteomes" id="UP001465755"/>
    </source>
</evidence>
<comment type="caution">
    <text evidence="8">The sequence shown here is derived from an EMBL/GenBank/DDBJ whole genome shotgun (WGS) entry which is preliminary data.</text>
</comment>
<dbReference type="AlphaFoldDB" id="A0AAW1PX54"/>
<dbReference type="Gene3D" id="2.115.10.20">
    <property type="entry name" value="Glycosyl hydrolase domain, family 43"/>
    <property type="match status" value="2"/>
</dbReference>
<dbReference type="InterPro" id="IPR051214">
    <property type="entry name" value="GH32_Enzymes"/>
</dbReference>
<dbReference type="InterPro" id="IPR023296">
    <property type="entry name" value="Glyco_hydro_beta-prop_sf"/>
</dbReference>
<dbReference type="Proteomes" id="UP001465755">
    <property type="component" value="Unassembled WGS sequence"/>
</dbReference>
<evidence type="ECO:0000256" key="4">
    <source>
        <dbReference type="ARBA" id="ARBA00023295"/>
    </source>
</evidence>
<feature type="domain" description="Glycosyl hydrolase family 32 C-terminal" evidence="7">
    <location>
        <begin position="639"/>
        <end position="787"/>
    </location>
</feature>
<evidence type="ECO:0000256" key="2">
    <source>
        <dbReference type="ARBA" id="ARBA00012758"/>
    </source>
</evidence>
<sequence length="838" mass="92653">MLGFDELQPVDPERPIFHVMPESGWMNDPNGPCVFNGKYHLFYQHIPDGCEWDFGIVWGHVVSTDMVHWQHVAMALEPSKGWLDADGCFSGCALTDTDGTPTILYTGVRLRNNADCGPLPPPELDLNLPFVESQCVATACKTGDRHLERWQKNDVPMIAFAPPPPPGTEGCQWVGWRDPFIFEFKGQDGHKEWGMLMGSGRKVLGGAIMIYRSQELHSGWRFEGWLCEAETADTGLMWECPLLAPLDFVKESPLHRRSLSGFLSIPEDRGGSDTGGESPTHHPPEALTDAGEPVPNEVEQPERQSMEHPHRHSSEHEPLSRVSFSLSTSRRTSTDGQEGRPPRLSEGWEAQPSDRLAQAEYDELPTATSDEATISEANLMRRVSQLRLAQDEEGSSRPSGVGWRPSLQPPPDESQEERMPMSDHPSDPGLRVNLHRTSTVGHPPSTSGQDSHGSSPLTEEALLGRSALGPRVSFSADTERSPPLSPTSTHSHPASTQAAYQRRRSHNFAEQQYTHLLCISPDAPTNPVLYWLGNMSANPTRFLLEGAKGPLHLDLGDVLYAPNLMIDAEGRYVLWGWLQERRKVGSYDYAGCLGVPRVMHLRGDRLIQEPAPEVDRLRCGHCLSRSHLIVRPDRSTPLAACGDGLAIDLTLHLERHTCKAAGLLVRSWVASEGNAAIIFDWENSRLEVITEDMSNKDGSEEEPDFATSTTLDSDEVARRVGGDVDLRQGETLKMRVLLDHSCVEVFLSTGEVLSTRIYRGEPTGPEPGLELIAFGGNARIGALEAWKVNTIWKQTPDAAARESRQSRDDNWDPMANLFSGMDMHQQQQSVAVGGGGWP</sequence>
<evidence type="ECO:0000313" key="8">
    <source>
        <dbReference type="EMBL" id="KAK9813362.1"/>
    </source>
</evidence>
<feature type="region of interest" description="Disordered" evidence="5">
    <location>
        <begin position="388"/>
        <end position="457"/>
    </location>
</feature>
<feature type="compositionally biased region" description="Basic and acidic residues" evidence="5">
    <location>
        <begin position="416"/>
        <end position="426"/>
    </location>
</feature>
<dbReference type="Pfam" id="PF08244">
    <property type="entry name" value="Glyco_hydro_32C"/>
    <property type="match status" value="1"/>
</dbReference>
<organism evidence="8 9">
    <name type="scientific">Symbiochloris irregularis</name>
    <dbReference type="NCBI Taxonomy" id="706552"/>
    <lineage>
        <taxon>Eukaryota</taxon>
        <taxon>Viridiplantae</taxon>
        <taxon>Chlorophyta</taxon>
        <taxon>core chlorophytes</taxon>
        <taxon>Trebouxiophyceae</taxon>
        <taxon>Trebouxiales</taxon>
        <taxon>Trebouxiaceae</taxon>
        <taxon>Symbiochloris</taxon>
    </lineage>
</organism>
<feature type="domain" description="Glycosyl hydrolase family 32 N-terminal" evidence="6">
    <location>
        <begin position="510"/>
        <end position="610"/>
    </location>
</feature>
<dbReference type="PANTHER" id="PTHR43101:SF1">
    <property type="entry name" value="BETA-FRUCTOSIDASE"/>
    <property type="match status" value="1"/>
</dbReference>
<dbReference type="SUPFAM" id="SSF75005">
    <property type="entry name" value="Arabinanase/levansucrase/invertase"/>
    <property type="match status" value="2"/>
</dbReference>
<evidence type="ECO:0000256" key="3">
    <source>
        <dbReference type="ARBA" id="ARBA00022801"/>
    </source>
</evidence>
<dbReference type="CDD" id="cd08996">
    <property type="entry name" value="GH32_FFase"/>
    <property type="match status" value="1"/>
</dbReference>